<dbReference type="EMBL" id="CAJVPM010011300">
    <property type="protein sequence ID" value="CAG8580050.1"/>
    <property type="molecule type" value="Genomic_DNA"/>
</dbReference>
<comment type="caution">
    <text evidence="1">The sequence shown here is derived from an EMBL/GenBank/DDBJ whole genome shotgun (WGS) entry which is preliminary data.</text>
</comment>
<proteinExistence type="predicted"/>
<protein>
    <submittedName>
        <fullName evidence="1">1608_t:CDS:1</fullName>
    </submittedName>
</protein>
<evidence type="ECO:0000313" key="1">
    <source>
        <dbReference type="EMBL" id="CAG8580050.1"/>
    </source>
</evidence>
<accession>A0ACA9ME12</accession>
<feature type="non-terminal residue" evidence="1">
    <location>
        <position position="1"/>
    </location>
</feature>
<sequence>AKLCEQQFQVIAKTVINIWKEERHDKYECTNLIAYMRQFHEKKSKFNLPYSFETDTPLL</sequence>
<organism evidence="1 2">
    <name type="scientific">Scutellospora calospora</name>
    <dbReference type="NCBI Taxonomy" id="85575"/>
    <lineage>
        <taxon>Eukaryota</taxon>
        <taxon>Fungi</taxon>
        <taxon>Fungi incertae sedis</taxon>
        <taxon>Mucoromycota</taxon>
        <taxon>Glomeromycotina</taxon>
        <taxon>Glomeromycetes</taxon>
        <taxon>Diversisporales</taxon>
        <taxon>Gigasporaceae</taxon>
        <taxon>Scutellospora</taxon>
    </lineage>
</organism>
<evidence type="ECO:0000313" key="2">
    <source>
        <dbReference type="Proteomes" id="UP000789860"/>
    </source>
</evidence>
<gene>
    <name evidence="1" type="ORF">SCALOS_LOCUS6170</name>
</gene>
<dbReference type="Proteomes" id="UP000789860">
    <property type="component" value="Unassembled WGS sequence"/>
</dbReference>
<reference evidence="1" key="1">
    <citation type="submission" date="2021-06" db="EMBL/GenBank/DDBJ databases">
        <authorList>
            <person name="Kallberg Y."/>
            <person name="Tangrot J."/>
            <person name="Rosling A."/>
        </authorList>
    </citation>
    <scope>NUCLEOTIDE SEQUENCE</scope>
    <source>
        <strain evidence="1">AU212A</strain>
    </source>
</reference>
<keyword evidence="2" id="KW-1185">Reference proteome</keyword>
<name>A0ACA9ME12_9GLOM</name>